<reference evidence="2 3" key="1">
    <citation type="submission" date="2018-05" db="EMBL/GenBank/DDBJ databases">
        <title>Rhodohalobacter halophilus gen. nov., sp. nov., a moderately halophilic member of the family Balneolaceae.</title>
        <authorList>
            <person name="Liu Z.-W."/>
        </authorList>
    </citation>
    <scope>NUCLEOTIDE SEQUENCE [LARGE SCALE GENOMIC DNA]</scope>
    <source>
        <strain evidence="2 3">8A47</strain>
    </source>
</reference>
<evidence type="ECO:0000313" key="3">
    <source>
        <dbReference type="Proteomes" id="UP000245533"/>
    </source>
</evidence>
<dbReference type="AlphaFoldDB" id="A0A316TTP6"/>
<keyword evidence="3" id="KW-1185">Reference proteome</keyword>
<feature type="domain" description="CoA-binding" evidence="1">
    <location>
        <begin position="20"/>
        <end position="119"/>
    </location>
</feature>
<dbReference type="Gene3D" id="3.40.50.720">
    <property type="entry name" value="NAD(P)-binding Rossmann-like Domain"/>
    <property type="match status" value="1"/>
</dbReference>
<gene>
    <name evidence="2" type="ORF">DDZ15_05410</name>
</gene>
<dbReference type="SMART" id="SM00881">
    <property type="entry name" value="CoA_binding"/>
    <property type="match status" value="1"/>
</dbReference>
<sequence length="146" mass="16772">MIENLNPFQKRSSDELKELLSNVKTIAVIGCSSNPNRTSYHIAEYLMSAGFTIYPVNPNESEVLGRQSYPSLDDLPENISIDLIDIFRNKRYVDEVVEEIISWSKDRGEKPVIWTQLDVSTDSAKELAEKNGFKYVENRCVMVEHR</sequence>
<dbReference type="InterPro" id="IPR003781">
    <property type="entry name" value="CoA-bd"/>
</dbReference>
<dbReference type="Pfam" id="PF13380">
    <property type="entry name" value="CoA_binding_2"/>
    <property type="match status" value="1"/>
</dbReference>
<comment type="caution">
    <text evidence="2">The sequence shown here is derived from an EMBL/GenBank/DDBJ whole genome shotgun (WGS) entry which is preliminary data.</text>
</comment>
<dbReference type="InterPro" id="IPR036291">
    <property type="entry name" value="NAD(P)-bd_dom_sf"/>
</dbReference>
<name>A0A316TTP6_9BACT</name>
<accession>A0A316TTP6</accession>
<proteinExistence type="predicted"/>
<evidence type="ECO:0000313" key="2">
    <source>
        <dbReference type="EMBL" id="PWN07238.1"/>
    </source>
</evidence>
<dbReference type="PANTHER" id="PTHR33303:SF2">
    <property type="entry name" value="COA-BINDING DOMAIN-CONTAINING PROTEIN"/>
    <property type="match status" value="1"/>
</dbReference>
<evidence type="ECO:0000259" key="1">
    <source>
        <dbReference type="SMART" id="SM00881"/>
    </source>
</evidence>
<dbReference type="PANTHER" id="PTHR33303">
    <property type="entry name" value="CYTOPLASMIC PROTEIN-RELATED"/>
    <property type="match status" value="1"/>
</dbReference>
<dbReference type="SUPFAM" id="SSF51735">
    <property type="entry name" value="NAD(P)-binding Rossmann-fold domains"/>
    <property type="match status" value="1"/>
</dbReference>
<dbReference type="Proteomes" id="UP000245533">
    <property type="component" value="Unassembled WGS sequence"/>
</dbReference>
<protein>
    <submittedName>
        <fullName evidence="2">CoA-binding protein</fullName>
    </submittedName>
</protein>
<organism evidence="2 3">
    <name type="scientific">Rhodohalobacter mucosus</name>
    <dbReference type="NCBI Taxonomy" id="2079485"/>
    <lineage>
        <taxon>Bacteria</taxon>
        <taxon>Pseudomonadati</taxon>
        <taxon>Balneolota</taxon>
        <taxon>Balneolia</taxon>
        <taxon>Balneolales</taxon>
        <taxon>Balneolaceae</taxon>
        <taxon>Rhodohalobacter</taxon>
    </lineage>
</organism>
<dbReference type="EMBL" id="QGGB01000004">
    <property type="protein sequence ID" value="PWN07238.1"/>
    <property type="molecule type" value="Genomic_DNA"/>
</dbReference>